<comment type="subcellular location">
    <subcellularLocation>
        <location evidence="1">Nucleus</location>
    </subcellularLocation>
</comment>
<feature type="compositionally biased region" description="Basic and acidic residues" evidence="2">
    <location>
        <begin position="374"/>
        <end position="387"/>
    </location>
</feature>
<keyword evidence="1" id="KW-0539">Nucleus</keyword>
<dbReference type="OrthoDB" id="62853at2759"/>
<feature type="compositionally biased region" description="Polar residues" evidence="2">
    <location>
        <begin position="486"/>
        <end position="497"/>
    </location>
</feature>
<feature type="region of interest" description="Disordered" evidence="2">
    <location>
        <begin position="344"/>
        <end position="635"/>
    </location>
</feature>
<dbReference type="Pfam" id="PF08711">
    <property type="entry name" value="Med26"/>
    <property type="match status" value="1"/>
</dbReference>
<keyword evidence="6" id="KW-1185">Reference proteome</keyword>
<feature type="compositionally biased region" description="Low complexity" evidence="2">
    <location>
        <begin position="243"/>
        <end position="258"/>
    </location>
</feature>
<feature type="region of interest" description="Disordered" evidence="2">
    <location>
        <begin position="80"/>
        <end position="259"/>
    </location>
</feature>
<name>A0A1Y1XRC3_9FUNG</name>
<dbReference type="Gene3D" id="2.30.30.140">
    <property type="match status" value="1"/>
</dbReference>
<dbReference type="InterPro" id="IPR035441">
    <property type="entry name" value="TFIIS/LEDGF_dom_sf"/>
</dbReference>
<feature type="compositionally biased region" description="Acidic residues" evidence="2">
    <location>
        <begin position="181"/>
        <end position="195"/>
    </location>
</feature>
<evidence type="ECO:0000259" key="3">
    <source>
        <dbReference type="PROSITE" id="PS50812"/>
    </source>
</evidence>
<feature type="compositionally biased region" description="Acidic residues" evidence="2">
    <location>
        <begin position="349"/>
        <end position="364"/>
    </location>
</feature>
<dbReference type="Pfam" id="PF00855">
    <property type="entry name" value="PWWP"/>
    <property type="match status" value="1"/>
</dbReference>
<dbReference type="InterPro" id="IPR052657">
    <property type="entry name" value="PDP_family_Arabidopsis"/>
</dbReference>
<feature type="compositionally biased region" description="Basic and acidic residues" evidence="2">
    <location>
        <begin position="442"/>
        <end position="453"/>
    </location>
</feature>
<dbReference type="InterPro" id="IPR000313">
    <property type="entry name" value="PWWP_dom"/>
</dbReference>
<feature type="compositionally biased region" description="Basic and acidic residues" evidence="2">
    <location>
        <begin position="602"/>
        <end position="635"/>
    </location>
</feature>
<feature type="domain" description="PWWP" evidence="3">
    <location>
        <begin position="7"/>
        <end position="71"/>
    </location>
</feature>
<sequence>MSSKHAPGTIVWAKIKGYPWWPAKIKKESEVPSAVLKQKPNRPIPIVSVKFYGTKDYGWITSDNIKPFDEHLQEFSKGRRGVQFDRAVKEASNPDAQMTDTEEEVQEAEEDELESEEEAAPKKTPKRGGRKKAEPRRKSRGKADSDDASESEPVKDTKAKKTPNRRASSGRRSSRIKQSEVEEEEEGGEDEDEDKLEERLSTHKRKNPTSEVSTPKRRRTSRKDKSTEESTEPKVQEQEPSTPQSAKQKSKPRSPSQKLMHLRHKLQKLTMKDVIGDMSVIDSLLKEVESFDMNLSLLRETKIGKLMKRVSQLELDEDPFDVKDRAYMLTKKWRSLLIEDVLSDKQQANEDESEKLDDDGDADPDNSTMDIDQEESKAEGVQAKDVDTGSEAETEVENQLSSGGPDEDEDMQVRKEANQTEPKPATNCDDQPGSVEGIVGTKVEDDRTQDPSKADQPPIPEVKDPSAKDEVTDNINSEAEEGQAEVVSNNSEINTEVVQDGQYIDDTASQMDVETTPREAEAREPEPTEKTPLPEVVVHGKDSREEIQQDIKADIPTEESQNTGPSGNEAVSQDTLGNPNNVTPVESGCTLDSEVATGLPQPDEKASKPDDEKPAQPSKAHNEIPEAPQGEEKAE</sequence>
<evidence type="ECO:0000259" key="4">
    <source>
        <dbReference type="PROSITE" id="PS51319"/>
    </source>
</evidence>
<dbReference type="Proteomes" id="UP000193498">
    <property type="component" value="Unassembled WGS sequence"/>
</dbReference>
<proteinExistence type="predicted"/>
<dbReference type="FunCoup" id="A0A1Y1XRC3">
    <property type="interactions" value="237"/>
</dbReference>
<gene>
    <name evidence="5" type="ORF">K493DRAFT_411114</name>
</gene>
<reference evidence="5 6" key="1">
    <citation type="submission" date="2016-07" db="EMBL/GenBank/DDBJ databases">
        <title>Pervasive Adenine N6-methylation of Active Genes in Fungi.</title>
        <authorList>
            <consortium name="DOE Joint Genome Institute"/>
            <person name="Mondo S.J."/>
            <person name="Dannebaum R.O."/>
            <person name="Kuo R.C."/>
            <person name="Labutti K."/>
            <person name="Haridas S."/>
            <person name="Kuo A."/>
            <person name="Salamov A."/>
            <person name="Ahrendt S.R."/>
            <person name="Lipzen A."/>
            <person name="Sullivan W."/>
            <person name="Andreopoulos W.B."/>
            <person name="Clum A."/>
            <person name="Lindquist E."/>
            <person name="Daum C."/>
            <person name="Ramamoorthy G.K."/>
            <person name="Gryganskyi A."/>
            <person name="Culley D."/>
            <person name="Magnuson J.K."/>
            <person name="James T.Y."/>
            <person name="O'Malley M.A."/>
            <person name="Stajich J.E."/>
            <person name="Spatafora J.W."/>
            <person name="Visel A."/>
            <person name="Grigoriev I.V."/>
        </authorList>
    </citation>
    <scope>NUCLEOTIDE SEQUENCE [LARGE SCALE GENOMIC DNA]</scope>
    <source>
        <strain evidence="5 6">CBS 931.73</strain>
    </source>
</reference>
<dbReference type="PROSITE" id="PS50812">
    <property type="entry name" value="PWWP"/>
    <property type="match status" value="1"/>
</dbReference>
<feature type="compositionally biased region" description="Basic and acidic residues" evidence="2">
    <location>
        <begin position="80"/>
        <end position="89"/>
    </location>
</feature>
<feature type="compositionally biased region" description="Basic and acidic residues" evidence="2">
    <location>
        <begin position="515"/>
        <end position="529"/>
    </location>
</feature>
<evidence type="ECO:0008006" key="7">
    <source>
        <dbReference type="Google" id="ProtNLM"/>
    </source>
</evidence>
<comment type="caution">
    <text evidence="5">The sequence shown here is derived from an EMBL/GenBank/DDBJ whole genome shotgun (WGS) entry which is preliminary data.</text>
</comment>
<evidence type="ECO:0000256" key="1">
    <source>
        <dbReference type="PROSITE-ProRule" id="PRU00649"/>
    </source>
</evidence>
<accession>A0A1Y1XRC3</accession>
<feature type="domain" description="TFIIS N-terminal" evidence="4">
    <location>
        <begin position="260"/>
        <end position="340"/>
    </location>
</feature>
<evidence type="ECO:0000313" key="6">
    <source>
        <dbReference type="Proteomes" id="UP000193498"/>
    </source>
</evidence>
<dbReference type="PANTHER" id="PTHR10688:SF14">
    <property type="entry name" value="PWWP DOMAIN-CONTAINING PROTEIN"/>
    <property type="match status" value="1"/>
</dbReference>
<evidence type="ECO:0000313" key="5">
    <source>
        <dbReference type="EMBL" id="ORX88046.1"/>
    </source>
</evidence>
<dbReference type="PANTHER" id="PTHR10688">
    <property type="entry name" value="PWWP DOMAIN-CONTAINING PROTEIN"/>
    <property type="match status" value="1"/>
</dbReference>
<feature type="compositionally biased region" description="Basic residues" evidence="2">
    <location>
        <begin position="123"/>
        <end position="140"/>
    </location>
</feature>
<dbReference type="SMART" id="SM00293">
    <property type="entry name" value="PWWP"/>
    <property type="match status" value="1"/>
</dbReference>
<dbReference type="SUPFAM" id="SSF63748">
    <property type="entry name" value="Tudor/PWWP/MBT"/>
    <property type="match status" value="1"/>
</dbReference>
<dbReference type="PROSITE" id="PS51319">
    <property type="entry name" value="TFIIS_N"/>
    <property type="match status" value="1"/>
</dbReference>
<organism evidence="5 6">
    <name type="scientific">Basidiobolus meristosporus CBS 931.73</name>
    <dbReference type="NCBI Taxonomy" id="1314790"/>
    <lineage>
        <taxon>Eukaryota</taxon>
        <taxon>Fungi</taxon>
        <taxon>Fungi incertae sedis</taxon>
        <taxon>Zoopagomycota</taxon>
        <taxon>Entomophthoromycotina</taxon>
        <taxon>Basidiobolomycetes</taxon>
        <taxon>Basidiobolales</taxon>
        <taxon>Basidiobolaceae</taxon>
        <taxon>Basidiobolus</taxon>
    </lineage>
</organism>
<evidence type="ECO:0000256" key="2">
    <source>
        <dbReference type="SAM" id="MobiDB-lite"/>
    </source>
</evidence>
<dbReference type="SUPFAM" id="SSF47676">
    <property type="entry name" value="Conserved domain common to transcription factors TFIIS, elongin A, CRSP70"/>
    <property type="match status" value="1"/>
</dbReference>
<dbReference type="InterPro" id="IPR017923">
    <property type="entry name" value="TFIIS_N"/>
</dbReference>
<feature type="compositionally biased region" description="Basic residues" evidence="2">
    <location>
        <begin position="160"/>
        <end position="175"/>
    </location>
</feature>
<dbReference type="CDD" id="cd05162">
    <property type="entry name" value="PWWP"/>
    <property type="match status" value="1"/>
</dbReference>
<dbReference type="STRING" id="1314790.A0A1Y1XRC3"/>
<feature type="compositionally biased region" description="Basic and acidic residues" evidence="2">
    <location>
        <begin position="223"/>
        <end position="237"/>
    </location>
</feature>
<feature type="compositionally biased region" description="Basic and acidic residues" evidence="2">
    <location>
        <begin position="538"/>
        <end position="555"/>
    </location>
</feature>
<feature type="compositionally biased region" description="Basic and acidic residues" evidence="2">
    <location>
        <begin position="461"/>
        <end position="471"/>
    </location>
</feature>
<dbReference type="AlphaFoldDB" id="A0A1Y1XRC3"/>
<feature type="compositionally biased region" description="Polar residues" evidence="2">
    <location>
        <begin position="558"/>
        <end position="584"/>
    </location>
</feature>
<dbReference type="Gene3D" id="1.20.930.10">
    <property type="entry name" value="Conserved domain common to transcription factors TFIIS, elongin A, CRSP70"/>
    <property type="match status" value="1"/>
</dbReference>
<dbReference type="GO" id="GO:0005634">
    <property type="term" value="C:nucleus"/>
    <property type="evidence" value="ECO:0007669"/>
    <property type="project" value="UniProtKB-SubCell"/>
</dbReference>
<protein>
    <recommendedName>
        <fullName evidence="7">PWWP domain-containing protein</fullName>
    </recommendedName>
</protein>
<feature type="compositionally biased region" description="Acidic residues" evidence="2">
    <location>
        <begin position="100"/>
        <end position="118"/>
    </location>
</feature>
<dbReference type="EMBL" id="MCFE01000540">
    <property type="protein sequence ID" value="ORX88046.1"/>
    <property type="molecule type" value="Genomic_DNA"/>
</dbReference>
<dbReference type="InParanoid" id="A0A1Y1XRC3"/>